<dbReference type="InterPro" id="IPR001509">
    <property type="entry name" value="Epimerase_deHydtase"/>
</dbReference>
<dbReference type="EMBL" id="CAJNOQ010000589">
    <property type="protein sequence ID" value="CAF0818126.1"/>
    <property type="molecule type" value="Genomic_DNA"/>
</dbReference>
<dbReference type="Pfam" id="PF01370">
    <property type="entry name" value="Epimerase"/>
    <property type="match status" value="1"/>
</dbReference>
<evidence type="ECO:0000313" key="3">
    <source>
        <dbReference type="EMBL" id="CAF3604383.1"/>
    </source>
</evidence>
<dbReference type="GO" id="GO:0003978">
    <property type="term" value="F:UDP-glucose 4-epimerase activity"/>
    <property type="evidence" value="ECO:0007669"/>
    <property type="project" value="TreeGrafter"/>
</dbReference>
<proteinExistence type="predicted"/>
<feature type="domain" description="NAD-dependent epimerase/dehydratase" evidence="1">
    <location>
        <begin position="75"/>
        <end position="217"/>
    </location>
</feature>
<dbReference type="Proteomes" id="UP000681722">
    <property type="component" value="Unassembled WGS sequence"/>
</dbReference>
<dbReference type="SUPFAM" id="SSF51735">
    <property type="entry name" value="NAD(P)-binding Rossmann-fold domains"/>
    <property type="match status" value="1"/>
</dbReference>
<dbReference type="EMBL" id="CAJOBC010000589">
    <property type="protein sequence ID" value="CAF3604383.1"/>
    <property type="molecule type" value="Genomic_DNA"/>
</dbReference>
<evidence type="ECO:0000313" key="4">
    <source>
        <dbReference type="Proteomes" id="UP000663829"/>
    </source>
</evidence>
<gene>
    <name evidence="2" type="ORF">GPM918_LOCUS4399</name>
    <name evidence="3" type="ORF">SRO942_LOCUS4400</name>
</gene>
<name>A0A813TTR8_9BILA</name>
<organism evidence="2 4">
    <name type="scientific">Didymodactylos carnosus</name>
    <dbReference type="NCBI Taxonomy" id="1234261"/>
    <lineage>
        <taxon>Eukaryota</taxon>
        <taxon>Metazoa</taxon>
        <taxon>Spiralia</taxon>
        <taxon>Gnathifera</taxon>
        <taxon>Rotifera</taxon>
        <taxon>Eurotatoria</taxon>
        <taxon>Bdelloidea</taxon>
        <taxon>Philodinida</taxon>
        <taxon>Philodinidae</taxon>
        <taxon>Didymodactylos</taxon>
    </lineage>
</organism>
<protein>
    <recommendedName>
        <fullName evidence="1">NAD-dependent epimerase/dehydratase domain-containing protein</fullName>
    </recommendedName>
</protein>
<dbReference type="OrthoDB" id="16464at2759"/>
<evidence type="ECO:0000259" key="1">
    <source>
        <dbReference type="Pfam" id="PF01370"/>
    </source>
</evidence>
<dbReference type="PANTHER" id="PTHR43725">
    <property type="entry name" value="UDP-GLUCOSE 4-EPIMERASE"/>
    <property type="match status" value="1"/>
</dbReference>
<keyword evidence="4" id="KW-1185">Reference proteome</keyword>
<dbReference type="Gene3D" id="3.40.50.720">
    <property type="entry name" value="NAD(P)-binding Rossmann-like Domain"/>
    <property type="match status" value="1"/>
</dbReference>
<accession>A0A813TTR8</accession>
<dbReference type="InterPro" id="IPR036291">
    <property type="entry name" value="NAD(P)-bd_dom_sf"/>
</dbReference>
<reference evidence="2" key="1">
    <citation type="submission" date="2021-02" db="EMBL/GenBank/DDBJ databases">
        <authorList>
            <person name="Nowell W R."/>
        </authorList>
    </citation>
    <scope>NUCLEOTIDE SEQUENCE</scope>
</reference>
<comment type="caution">
    <text evidence="2">The sequence shown here is derived from an EMBL/GenBank/DDBJ whole genome shotgun (WGS) entry which is preliminary data.</text>
</comment>
<dbReference type="PANTHER" id="PTHR43725:SF32">
    <property type="entry name" value="NAD-DEPENDENT EPIMERASE_DEHYDRATASE DOMAIN-CONTAINING PROTEIN"/>
    <property type="match status" value="1"/>
</dbReference>
<dbReference type="GO" id="GO:0005996">
    <property type="term" value="P:monosaccharide metabolic process"/>
    <property type="evidence" value="ECO:0007669"/>
    <property type="project" value="TreeGrafter"/>
</dbReference>
<evidence type="ECO:0000313" key="2">
    <source>
        <dbReference type="EMBL" id="CAF0818126.1"/>
    </source>
</evidence>
<dbReference type="Proteomes" id="UP000663829">
    <property type="component" value="Unassembled WGS sequence"/>
</dbReference>
<dbReference type="GO" id="GO:0005829">
    <property type="term" value="C:cytosol"/>
    <property type="evidence" value="ECO:0007669"/>
    <property type="project" value="TreeGrafter"/>
</dbReference>
<dbReference type="AlphaFoldDB" id="A0A813TTR8"/>
<sequence length="387" mass="45824">MQRFRGFLLTAYAEKLSHENKIGTGHKTNIQMTEKKKILIFGVEQLTKLLKNEQSEQTFDAVIDFSAYDVDVVEDALKVLENRIKMYIYISTDSVYEVCKPTSSIDGLSNETDSIRPDNPVEYEKLRRRDSYGHKKLKIEEYLRRMQAKSSRKWSYVILRLPDVLGARDSTDRWWFYQMWLQFFQIINKPIDLSSNIKTSYVYVKDVARYIGFILTKTFVDDDDKTLSSINFDNQILNIACNEILQLKQLLLMIVDELGKQQDEILFNENENTEINFFPSVTRGPIDTRKAVTKFNWNPTPIKETVREIVQFYNNAYSLFPNERYDIVRKIRKTILSNDELIYGKFLFELNRFSTKLANKRKHDQLFVIDHEHLQQQQNFKKTHPEL</sequence>